<evidence type="ECO:0000313" key="5">
    <source>
        <dbReference type="Proteomes" id="UP000316416"/>
    </source>
</evidence>
<dbReference type="InterPro" id="IPR013549">
    <property type="entry name" value="DUF1731"/>
</dbReference>
<protein>
    <submittedName>
        <fullName evidence="4">TIGR01777 family oxidoreductase</fullName>
    </submittedName>
</protein>
<feature type="domain" description="DUF1731" evidence="3">
    <location>
        <begin position="256"/>
        <end position="302"/>
    </location>
</feature>
<dbReference type="InterPro" id="IPR010099">
    <property type="entry name" value="SDR39U1"/>
</dbReference>
<dbReference type="RefSeq" id="WP_195873068.1">
    <property type="nucleotide sequence ID" value="NZ_CP045503.2"/>
</dbReference>
<comment type="similarity">
    <text evidence="1">Belongs to the NAD(P)-dependent epimerase/dehydratase family. SDR39U1 subfamily.</text>
</comment>
<dbReference type="InterPro" id="IPR001509">
    <property type="entry name" value="Epimerase_deHydtase"/>
</dbReference>
<proteinExistence type="inferred from homology"/>
<dbReference type="PANTHER" id="PTHR11092">
    <property type="entry name" value="SUGAR NUCLEOTIDE EPIMERASE RELATED"/>
    <property type="match status" value="1"/>
</dbReference>
<dbReference type="PANTHER" id="PTHR11092:SF0">
    <property type="entry name" value="EPIMERASE FAMILY PROTEIN SDR39U1"/>
    <property type="match status" value="1"/>
</dbReference>
<dbReference type="EMBL" id="CP045503">
    <property type="protein sequence ID" value="QPG58565.1"/>
    <property type="molecule type" value="Genomic_DNA"/>
</dbReference>
<accession>A0ABX6V7E2</accession>
<dbReference type="Pfam" id="PF08338">
    <property type="entry name" value="DUF1731"/>
    <property type="match status" value="1"/>
</dbReference>
<evidence type="ECO:0000259" key="2">
    <source>
        <dbReference type="Pfam" id="PF01370"/>
    </source>
</evidence>
<dbReference type="CDD" id="cd05242">
    <property type="entry name" value="SDR_a8"/>
    <property type="match status" value="1"/>
</dbReference>
<sequence length="307" mass="33760">MKILISGATGFIGHQLVRVLSHENKLTILTRSPANAHKQLGAEHQYLGNLTSLSELNEFDAVINLAGEPIVNKRWSEKQKQLICESRWQLTSRIAELIKASEHPPKIFISSSAIGIYGSLGTQLIDESYELTLLDEMATNSFPLRVCSRWESLALDAQSDKTRVCIVRTGLVLGLSGGALAKMLLPFKFGLGGPIGTGQQGMSWIHQDDQIGLMQFLLNNEKCNGIYNATAPTPVSNYKFSKQLGQALSRPALIPMPAAILKLVLGEMSELLTQGQFIIPTRALKAGYQFKYTELHKALEDLLKSVD</sequence>
<dbReference type="Proteomes" id="UP000316416">
    <property type="component" value="Chromosome"/>
</dbReference>
<dbReference type="NCBIfam" id="TIGR01777">
    <property type="entry name" value="yfcH"/>
    <property type="match status" value="1"/>
</dbReference>
<name>A0ABX6V7E2_9GAMM</name>
<reference evidence="4" key="1">
    <citation type="submission" date="2021-07" db="EMBL/GenBank/DDBJ databases">
        <title>Shewanella sp. YLB-07 whole genome sequence.</title>
        <authorList>
            <person name="Yu L."/>
        </authorList>
    </citation>
    <scope>NUCLEOTIDE SEQUENCE</scope>
    <source>
        <strain evidence="4">YLB-08</strain>
    </source>
</reference>
<gene>
    <name evidence="4" type="ORF">FM038_014850</name>
</gene>
<dbReference type="SUPFAM" id="SSF51735">
    <property type="entry name" value="NAD(P)-binding Rossmann-fold domains"/>
    <property type="match status" value="1"/>
</dbReference>
<feature type="domain" description="NAD-dependent epimerase/dehydratase" evidence="2">
    <location>
        <begin position="3"/>
        <end position="228"/>
    </location>
</feature>
<keyword evidence="5" id="KW-1185">Reference proteome</keyword>
<dbReference type="InterPro" id="IPR036291">
    <property type="entry name" value="NAD(P)-bd_dom_sf"/>
</dbReference>
<evidence type="ECO:0000256" key="1">
    <source>
        <dbReference type="ARBA" id="ARBA00009353"/>
    </source>
</evidence>
<organism evidence="4 5">
    <name type="scientific">Shewanella eurypsychrophilus</name>
    <dbReference type="NCBI Taxonomy" id="2593656"/>
    <lineage>
        <taxon>Bacteria</taxon>
        <taxon>Pseudomonadati</taxon>
        <taxon>Pseudomonadota</taxon>
        <taxon>Gammaproteobacteria</taxon>
        <taxon>Alteromonadales</taxon>
        <taxon>Shewanellaceae</taxon>
        <taxon>Shewanella</taxon>
    </lineage>
</organism>
<dbReference type="Pfam" id="PF01370">
    <property type="entry name" value="Epimerase"/>
    <property type="match status" value="1"/>
</dbReference>
<dbReference type="Gene3D" id="3.40.50.720">
    <property type="entry name" value="NAD(P)-binding Rossmann-like Domain"/>
    <property type="match status" value="1"/>
</dbReference>
<evidence type="ECO:0000313" key="4">
    <source>
        <dbReference type="EMBL" id="QPG58565.1"/>
    </source>
</evidence>
<evidence type="ECO:0000259" key="3">
    <source>
        <dbReference type="Pfam" id="PF08338"/>
    </source>
</evidence>